<evidence type="ECO:0000313" key="1">
    <source>
        <dbReference type="EMBL" id="MPC31544.1"/>
    </source>
</evidence>
<dbReference type="Proteomes" id="UP000324222">
    <property type="component" value="Unassembled WGS sequence"/>
</dbReference>
<sequence length="34" mass="4065">MNERVFDKLKNRLGLIPGSRHYYLLYAQHTEMGL</sequence>
<name>A0A5B7EG87_PORTR</name>
<reference evidence="1 2" key="1">
    <citation type="submission" date="2019-05" db="EMBL/GenBank/DDBJ databases">
        <title>Another draft genome of Portunus trituberculatus and its Hox gene families provides insights of decapod evolution.</title>
        <authorList>
            <person name="Jeong J.-H."/>
            <person name="Song I."/>
            <person name="Kim S."/>
            <person name="Choi T."/>
            <person name="Kim D."/>
            <person name="Ryu S."/>
            <person name="Kim W."/>
        </authorList>
    </citation>
    <scope>NUCLEOTIDE SEQUENCE [LARGE SCALE GENOMIC DNA]</scope>
    <source>
        <tissue evidence="1">Muscle</tissue>
    </source>
</reference>
<dbReference type="EMBL" id="VSRR010002457">
    <property type="protein sequence ID" value="MPC31544.1"/>
    <property type="molecule type" value="Genomic_DNA"/>
</dbReference>
<dbReference type="AlphaFoldDB" id="A0A5B7EG87"/>
<gene>
    <name evidence="1" type="ORF">E2C01_024839</name>
</gene>
<keyword evidence="2" id="KW-1185">Reference proteome</keyword>
<comment type="caution">
    <text evidence="1">The sequence shown here is derived from an EMBL/GenBank/DDBJ whole genome shotgun (WGS) entry which is preliminary data.</text>
</comment>
<protein>
    <submittedName>
        <fullName evidence="1">Uncharacterized protein</fullName>
    </submittedName>
</protein>
<organism evidence="1 2">
    <name type="scientific">Portunus trituberculatus</name>
    <name type="common">Swimming crab</name>
    <name type="synonym">Neptunus trituberculatus</name>
    <dbReference type="NCBI Taxonomy" id="210409"/>
    <lineage>
        <taxon>Eukaryota</taxon>
        <taxon>Metazoa</taxon>
        <taxon>Ecdysozoa</taxon>
        <taxon>Arthropoda</taxon>
        <taxon>Crustacea</taxon>
        <taxon>Multicrustacea</taxon>
        <taxon>Malacostraca</taxon>
        <taxon>Eumalacostraca</taxon>
        <taxon>Eucarida</taxon>
        <taxon>Decapoda</taxon>
        <taxon>Pleocyemata</taxon>
        <taxon>Brachyura</taxon>
        <taxon>Eubrachyura</taxon>
        <taxon>Portunoidea</taxon>
        <taxon>Portunidae</taxon>
        <taxon>Portuninae</taxon>
        <taxon>Portunus</taxon>
    </lineage>
</organism>
<accession>A0A5B7EG87</accession>
<proteinExistence type="predicted"/>
<evidence type="ECO:0000313" key="2">
    <source>
        <dbReference type="Proteomes" id="UP000324222"/>
    </source>
</evidence>